<name>A6IG14_RAT</name>
<proteinExistence type="predicted"/>
<evidence type="ECO:0000313" key="1">
    <source>
        <dbReference type="EMBL" id="EDM16884.1"/>
    </source>
</evidence>
<protein>
    <submittedName>
        <fullName evidence="1">RCG49006</fullName>
    </submittedName>
</protein>
<dbReference type="EMBL" id="CH473960">
    <property type="protein sequence ID" value="EDM16884.1"/>
    <property type="molecule type" value="Genomic_DNA"/>
</dbReference>
<organism evidence="1 2">
    <name type="scientific">Rattus norvegicus</name>
    <name type="common">Rat</name>
    <dbReference type="NCBI Taxonomy" id="10116"/>
    <lineage>
        <taxon>Eukaryota</taxon>
        <taxon>Metazoa</taxon>
        <taxon>Chordata</taxon>
        <taxon>Craniata</taxon>
        <taxon>Vertebrata</taxon>
        <taxon>Euteleostomi</taxon>
        <taxon>Mammalia</taxon>
        <taxon>Eutheria</taxon>
        <taxon>Euarchontoglires</taxon>
        <taxon>Glires</taxon>
        <taxon>Rodentia</taxon>
        <taxon>Myomorpha</taxon>
        <taxon>Muroidea</taxon>
        <taxon>Muridae</taxon>
        <taxon>Murinae</taxon>
        <taxon>Rattus</taxon>
    </lineage>
</organism>
<reference evidence="1 2" key="1">
    <citation type="submission" date="2005-09" db="EMBL/GenBank/DDBJ databases">
        <authorList>
            <person name="Mural R.J."/>
            <person name="Li P.W."/>
            <person name="Adams M.D."/>
            <person name="Amanatides P.G."/>
            <person name="Baden-Tillson H."/>
            <person name="Barnstead M."/>
            <person name="Chin S.H."/>
            <person name="Dew I."/>
            <person name="Evans C.A."/>
            <person name="Ferriera S."/>
            <person name="Flanigan M."/>
            <person name="Fosler C."/>
            <person name="Glodek A."/>
            <person name="Gu Z."/>
            <person name="Holt R.A."/>
            <person name="Jennings D."/>
            <person name="Kraft C.L."/>
            <person name="Lu F."/>
            <person name="Nguyen T."/>
            <person name="Nusskern D.R."/>
            <person name="Pfannkoch C.M."/>
            <person name="Sitter C."/>
            <person name="Sutton G.G."/>
            <person name="Venter J.C."/>
            <person name="Wang Z."/>
            <person name="Woodage T."/>
            <person name="Zheng X.H."/>
            <person name="Zhong F."/>
        </authorList>
    </citation>
    <scope>NUCLEOTIDE SEQUENCE [LARGE SCALE GENOMIC DNA]</scope>
    <source>
        <strain>BN</strain>
        <strain evidence="2">Sprague-Dawley</strain>
    </source>
</reference>
<accession>A6IG14</accession>
<dbReference type="Proteomes" id="UP000234681">
    <property type="component" value="Chromosome 7"/>
</dbReference>
<dbReference type="AlphaFoldDB" id="A6IG14"/>
<evidence type="ECO:0000313" key="2">
    <source>
        <dbReference type="Proteomes" id="UP000234681"/>
    </source>
</evidence>
<sequence length="38" mass="4258">MWSMVLHRCSASALCAIVYAPPLGYKLVPKWWPIIGAQ</sequence>
<gene>
    <name evidence="1" type="ORF">rCG_49006</name>
</gene>